<dbReference type="InParanoid" id="A0A1V8TRR7"/>
<name>A0A1V8TRR7_9PEZI</name>
<dbReference type="AlphaFoldDB" id="A0A1V8TRR7"/>
<reference evidence="2" key="1">
    <citation type="submission" date="2017-03" db="EMBL/GenBank/DDBJ databases">
        <title>Genomes of endolithic fungi from Antarctica.</title>
        <authorList>
            <person name="Coleine C."/>
            <person name="Masonjones S."/>
            <person name="Stajich J.E."/>
        </authorList>
    </citation>
    <scope>NUCLEOTIDE SEQUENCE [LARGE SCALE GENOMIC DNA]</scope>
    <source>
        <strain evidence="2">CCFEE 5527</strain>
    </source>
</reference>
<dbReference type="Proteomes" id="UP000192596">
    <property type="component" value="Unassembled WGS sequence"/>
</dbReference>
<dbReference type="OrthoDB" id="3925547at2759"/>
<protein>
    <submittedName>
        <fullName evidence="1">Uncharacterized protein</fullName>
    </submittedName>
</protein>
<evidence type="ECO:0000313" key="2">
    <source>
        <dbReference type="Proteomes" id="UP000192596"/>
    </source>
</evidence>
<organism evidence="1 2">
    <name type="scientific">Cryoendolithus antarcticus</name>
    <dbReference type="NCBI Taxonomy" id="1507870"/>
    <lineage>
        <taxon>Eukaryota</taxon>
        <taxon>Fungi</taxon>
        <taxon>Dikarya</taxon>
        <taxon>Ascomycota</taxon>
        <taxon>Pezizomycotina</taxon>
        <taxon>Dothideomycetes</taxon>
        <taxon>Dothideomycetidae</taxon>
        <taxon>Cladosporiales</taxon>
        <taxon>Cladosporiaceae</taxon>
        <taxon>Cryoendolithus</taxon>
    </lineage>
</organism>
<sequence>MAGDLSLTTTIPVTVKITSFENETVTVTSGEPSTTYQPVFVTDLVTRTITTYTDSGSRSPIGSKSSAACSASGLAKLSALPGTALSAVCSCLAHSASTTSSTLYITSAIASTTTSYPGDIALPTTTAYFLARLVVTVTLTPANVVIPLTATLTSSATTTLALAAPSFTQIFGPRAGCNNIGVFNSTDLDTSITDAEVAAQQCKAICKQEPRRKFLWVQKMLADYGALEPRFECSLNYEVFDKGTDLVCGGDTGIYGEACGFTVLGRGVPDRM</sequence>
<proteinExistence type="predicted"/>
<evidence type="ECO:0000313" key="1">
    <source>
        <dbReference type="EMBL" id="OQO14050.1"/>
    </source>
</evidence>
<comment type="caution">
    <text evidence="1">The sequence shown here is derived from an EMBL/GenBank/DDBJ whole genome shotgun (WGS) entry which is preliminary data.</text>
</comment>
<dbReference type="EMBL" id="NAJO01000002">
    <property type="protein sequence ID" value="OQO14050.1"/>
    <property type="molecule type" value="Genomic_DNA"/>
</dbReference>
<accession>A0A1V8TRR7</accession>
<gene>
    <name evidence="1" type="ORF">B0A48_00926</name>
</gene>
<keyword evidence="2" id="KW-1185">Reference proteome</keyword>